<feature type="compositionally biased region" description="Low complexity" evidence="1">
    <location>
        <begin position="81"/>
        <end position="90"/>
    </location>
</feature>
<feature type="chain" id="PRO_5043978444" evidence="2">
    <location>
        <begin position="29"/>
        <end position="159"/>
    </location>
</feature>
<protein>
    <submittedName>
        <fullName evidence="3">Uncharacterized protein</fullName>
    </submittedName>
</protein>
<proteinExistence type="predicted"/>
<evidence type="ECO:0000313" key="3">
    <source>
        <dbReference type="EMBL" id="KAJ1157973.1"/>
    </source>
</evidence>
<feature type="region of interest" description="Disordered" evidence="1">
    <location>
        <begin position="52"/>
        <end position="159"/>
    </location>
</feature>
<evidence type="ECO:0000313" key="4">
    <source>
        <dbReference type="Proteomes" id="UP001066276"/>
    </source>
</evidence>
<name>A0AAV7S1H1_PLEWA</name>
<dbReference type="AlphaFoldDB" id="A0AAV7S1H1"/>
<feature type="compositionally biased region" description="Polar residues" evidence="1">
    <location>
        <begin position="67"/>
        <end position="77"/>
    </location>
</feature>
<comment type="caution">
    <text evidence="3">The sequence shown here is derived from an EMBL/GenBank/DDBJ whole genome shotgun (WGS) entry which is preliminary data.</text>
</comment>
<feature type="signal peptide" evidence="2">
    <location>
        <begin position="1"/>
        <end position="28"/>
    </location>
</feature>
<accession>A0AAV7S1H1</accession>
<keyword evidence="4" id="KW-1185">Reference proteome</keyword>
<reference evidence="3" key="1">
    <citation type="journal article" date="2022" name="bioRxiv">
        <title>Sequencing and chromosome-scale assembly of the giantPleurodeles waltlgenome.</title>
        <authorList>
            <person name="Brown T."/>
            <person name="Elewa A."/>
            <person name="Iarovenko S."/>
            <person name="Subramanian E."/>
            <person name="Araus A.J."/>
            <person name="Petzold A."/>
            <person name="Susuki M."/>
            <person name="Suzuki K.-i.T."/>
            <person name="Hayashi T."/>
            <person name="Toyoda A."/>
            <person name="Oliveira C."/>
            <person name="Osipova E."/>
            <person name="Leigh N.D."/>
            <person name="Simon A."/>
            <person name="Yun M.H."/>
        </authorList>
    </citation>
    <scope>NUCLEOTIDE SEQUENCE</scope>
    <source>
        <strain evidence="3">20211129_DDA</strain>
        <tissue evidence="3">Liver</tissue>
    </source>
</reference>
<dbReference type="Proteomes" id="UP001066276">
    <property type="component" value="Chromosome 5"/>
</dbReference>
<evidence type="ECO:0000256" key="2">
    <source>
        <dbReference type="SAM" id="SignalP"/>
    </source>
</evidence>
<evidence type="ECO:0000256" key="1">
    <source>
        <dbReference type="SAM" id="MobiDB-lite"/>
    </source>
</evidence>
<dbReference type="EMBL" id="JANPWB010000009">
    <property type="protein sequence ID" value="KAJ1157973.1"/>
    <property type="molecule type" value="Genomic_DNA"/>
</dbReference>
<keyword evidence="2" id="KW-0732">Signal</keyword>
<organism evidence="3 4">
    <name type="scientific">Pleurodeles waltl</name>
    <name type="common">Iberian ribbed newt</name>
    <dbReference type="NCBI Taxonomy" id="8319"/>
    <lineage>
        <taxon>Eukaryota</taxon>
        <taxon>Metazoa</taxon>
        <taxon>Chordata</taxon>
        <taxon>Craniata</taxon>
        <taxon>Vertebrata</taxon>
        <taxon>Euteleostomi</taxon>
        <taxon>Amphibia</taxon>
        <taxon>Batrachia</taxon>
        <taxon>Caudata</taxon>
        <taxon>Salamandroidea</taxon>
        <taxon>Salamandridae</taxon>
        <taxon>Pleurodelinae</taxon>
        <taxon>Pleurodeles</taxon>
    </lineage>
</organism>
<gene>
    <name evidence="3" type="ORF">NDU88_010669</name>
</gene>
<sequence>MRGNGGAPAEFAFLQGLAAVLVFPSTAGRFSHLPARAQPSARELGLLRPSWPCRGPGPPPLSLHRVLSNSWAHSPQESRSPRVPGPGSSRQCGRDTPLRTTRQPGACPASPPLSSPHLPLRCGDRRAYSGVPWHQGDYPGSPRSRFTDGLLVGHERSSD</sequence>